<dbReference type="AlphaFoldDB" id="A0A1S0TG25"/>
<dbReference type="RefSeq" id="XP_003150816.2">
    <property type="nucleotide sequence ID" value="XM_003150768.2"/>
</dbReference>
<organism evidence="1">
    <name type="scientific">Loa loa</name>
    <name type="common">Eye worm</name>
    <name type="synonym">Filaria loa</name>
    <dbReference type="NCBI Taxonomy" id="7209"/>
    <lineage>
        <taxon>Eukaryota</taxon>
        <taxon>Metazoa</taxon>
        <taxon>Ecdysozoa</taxon>
        <taxon>Nematoda</taxon>
        <taxon>Chromadorea</taxon>
        <taxon>Rhabditida</taxon>
        <taxon>Spirurina</taxon>
        <taxon>Spiruromorpha</taxon>
        <taxon>Filarioidea</taxon>
        <taxon>Onchocercidae</taxon>
        <taxon>Loa</taxon>
    </lineage>
</organism>
<dbReference type="InParanoid" id="A0A1S0TG25"/>
<evidence type="ECO:0000313" key="1">
    <source>
        <dbReference type="EMBL" id="EFO13253.2"/>
    </source>
</evidence>
<dbReference type="CTD" id="9952766"/>
<protein>
    <submittedName>
        <fullName evidence="1">Uncharacterized protein</fullName>
    </submittedName>
</protein>
<feature type="non-terminal residue" evidence="1">
    <location>
        <position position="79"/>
    </location>
</feature>
<proteinExistence type="predicted"/>
<dbReference type="KEGG" id="loa:LOAG_15277"/>
<name>A0A1S0TG25_LOALO</name>
<accession>A0A1S0TG25</accession>
<gene>
    <name evidence="1" type="ORF">LOAG_15277</name>
</gene>
<reference evidence="1" key="1">
    <citation type="submission" date="2012-04" db="EMBL/GenBank/DDBJ databases">
        <title>The Genome Sequence of Loa loa.</title>
        <authorList>
            <consortium name="The Broad Institute Genome Sequencing Platform"/>
            <consortium name="Broad Institute Genome Sequencing Center for Infectious Disease"/>
            <person name="Nutman T.B."/>
            <person name="Fink D.L."/>
            <person name="Russ C."/>
            <person name="Young S."/>
            <person name="Zeng Q."/>
            <person name="Gargeya S."/>
            <person name="Alvarado L."/>
            <person name="Berlin A."/>
            <person name="Chapman S.B."/>
            <person name="Chen Z."/>
            <person name="Freedman E."/>
            <person name="Gellesch M."/>
            <person name="Goldberg J."/>
            <person name="Griggs A."/>
            <person name="Gujja S."/>
            <person name="Heilman E.R."/>
            <person name="Heiman D."/>
            <person name="Howarth C."/>
            <person name="Mehta T."/>
            <person name="Neiman D."/>
            <person name="Pearson M."/>
            <person name="Roberts A."/>
            <person name="Saif S."/>
            <person name="Shea T."/>
            <person name="Shenoy N."/>
            <person name="Sisk P."/>
            <person name="Stolte C."/>
            <person name="Sykes S."/>
            <person name="White J."/>
            <person name="Yandava C."/>
            <person name="Haas B."/>
            <person name="Henn M.R."/>
            <person name="Nusbaum C."/>
            <person name="Birren B."/>
        </authorList>
    </citation>
    <scope>NUCLEOTIDE SEQUENCE [LARGE SCALE GENOMIC DNA]</scope>
</reference>
<dbReference type="EMBL" id="JH713803">
    <property type="protein sequence ID" value="EFO13253.2"/>
    <property type="molecule type" value="Genomic_DNA"/>
</dbReference>
<dbReference type="GeneID" id="9952766"/>
<sequence>MRGAECQIYHHLVQCKLNLYLKPNSKRSGIPRKRLKVNKKLLKDGFPVNFQEDHPIVPSPETLCQRITNSILQSSEESS</sequence>